<dbReference type="Proteomes" id="UP001583177">
    <property type="component" value="Unassembled WGS sequence"/>
</dbReference>
<reference evidence="4 5" key="1">
    <citation type="journal article" date="2024" name="IMA Fungus">
        <title>IMA Genome - F19 : A genome assembly and annotation guide to empower mycologists, including annotated draft genome sequences of Ceratocystis pirilliformis, Diaporthe australafricana, Fusarium ophioides, Paecilomyces lecythidis, and Sporothrix stenoceras.</title>
        <authorList>
            <person name="Aylward J."/>
            <person name="Wilson A.M."/>
            <person name="Visagie C.M."/>
            <person name="Spraker J."/>
            <person name="Barnes I."/>
            <person name="Buitendag C."/>
            <person name="Ceriani C."/>
            <person name="Del Mar Angel L."/>
            <person name="du Plessis D."/>
            <person name="Fuchs T."/>
            <person name="Gasser K."/>
            <person name="Kramer D."/>
            <person name="Li W."/>
            <person name="Munsamy K."/>
            <person name="Piso A."/>
            <person name="Price J.L."/>
            <person name="Sonnekus B."/>
            <person name="Thomas C."/>
            <person name="van der Nest A."/>
            <person name="van Dijk A."/>
            <person name="van Heerden A."/>
            <person name="van Vuuren N."/>
            <person name="Yilmaz N."/>
            <person name="Duong T.A."/>
            <person name="van der Merwe N.A."/>
            <person name="Wingfield M.J."/>
            <person name="Wingfield B.D."/>
        </authorList>
    </citation>
    <scope>NUCLEOTIDE SEQUENCE [LARGE SCALE GENOMIC DNA]</scope>
    <source>
        <strain evidence="4 5">CMW 18300</strain>
    </source>
</reference>
<feature type="compositionally biased region" description="Polar residues" evidence="2">
    <location>
        <begin position="399"/>
        <end position="428"/>
    </location>
</feature>
<comment type="caution">
    <text evidence="4">The sequence shown here is derived from an EMBL/GenBank/DDBJ whole genome shotgun (WGS) entry which is preliminary data.</text>
</comment>
<feature type="compositionally biased region" description="Basic residues" evidence="2">
    <location>
        <begin position="458"/>
        <end position="467"/>
    </location>
</feature>
<feature type="region of interest" description="Disordered" evidence="2">
    <location>
        <begin position="282"/>
        <end position="489"/>
    </location>
</feature>
<dbReference type="InterPro" id="IPR023780">
    <property type="entry name" value="Chromo_domain"/>
</dbReference>
<feature type="region of interest" description="Disordered" evidence="2">
    <location>
        <begin position="172"/>
        <end position="254"/>
    </location>
</feature>
<dbReference type="InterPro" id="IPR016197">
    <property type="entry name" value="Chromo-like_dom_sf"/>
</dbReference>
<name>A0ABR3WZ02_9PEZI</name>
<proteinExistence type="predicted"/>
<dbReference type="SUPFAM" id="SSF54160">
    <property type="entry name" value="Chromo domain-like"/>
    <property type="match status" value="1"/>
</dbReference>
<evidence type="ECO:0000256" key="2">
    <source>
        <dbReference type="SAM" id="MobiDB-lite"/>
    </source>
</evidence>
<feature type="compositionally biased region" description="Acidic residues" evidence="2">
    <location>
        <begin position="229"/>
        <end position="244"/>
    </location>
</feature>
<dbReference type="EMBL" id="JAWRVE010000043">
    <property type="protein sequence ID" value="KAL1868911.1"/>
    <property type="molecule type" value="Genomic_DNA"/>
</dbReference>
<organism evidence="4 5">
    <name type="scientific">Diaporthe australafricana</name>
    <dbReference type="NCBI Taxonomy" id="127596"/>
    <lineage>
        <taxon>Eukaryota</taxon>
        <taxon>Fungi</taxon>
        <taxon>Dikarya</taxon>
        <taxon>Ascomycota</taxon>
        <taxon>Pezizomycotina</taxon>
        <taxon>Sordariomycetes</taxon>
        <taxon>Sordariomycetidae</taxon>
        <taxon>Diaporthales</taxon>
        <taxon>Diaporthaceae</taxon>
        <taxon>Diaporthe</taxon>
    </lineage>
</organism>
<keyword evidence="5" id="KW-1185">Reference proteome</keyword>
<evidence type="ECO:0000313" key="5">
    <source>
        <dbReference type="Proteomes" id="UP001583177"/>
    </source>
</evidence>
<dbReference type="CDD" id="cd00024">
    <property type="entry name" value="CD_CSD"/>
    <property type="match status" value="1"/>
</dbReference>
<dbReference type="Pfam" id="PF00385">
    <property type="entry name" value="Chromo"/>
    <property type="match status" value="1"/>
</dbReference>
<feature type="region of interest" description="Disordered" evidence="2">
    <location>
        <begin position="553"/>
        <end position="574"/>
    </location>
</feature>
<feature type="domain" description="Chromo" evidence="3">
    <location>
        <begin position="499"/>
        <end position="549"/>
    </location>
</feature>
<dbReference type="Gene3D" id="2.40.50.40">
    <property type="match status" value="1"/>
</dbReference>
<accession>A0ABR3WZ02</accession>
<comment type="subunit">
    <text evidence="1">Component of the NuA4 histone acetyltransferase complex.</text>
</comment>
<feature type="compositionally biased region" description="Low complexity" evidence="2">
    <location>
        <begin position="335"/>
        <end position="347"/>
    </location>
</feature>
<protein>
    <recommendedName>
        <fullName evidence="3">Chromo domain-containing protein</fullName>
    </recommendedName>
</protein>
<evidence type="ECO:0000259" key="3">
    <source>
        <dbReference type="Pfam" id="PF00385"/>
    </source>
</evidence>
<feature type="compositionally biased region" description="Polar residues" evidence="2">
    <location>
        <begin position="214"/>
        <end position="223"/>
    </location>
</feature>
<feature type="compositionally biased region" description="Polar residues" evidence="2">
    <location>
        <begin position="374"/>
        <end position="390"/>
    </location>
</feature>
<sequence>MSHQLSLDQPSAVEATADPEAGWEQFRSDLRVSRMAISKENPIIQFQIPIRSQPPKYTRGSGPPPPRISLRLVHDSNAFIIDKAVLPQGPFLSDDSTRQRRCYYIIGWPDLPAARPVVDASKILDYVSPRTLEDWEYQDALRRVKEREEESEEQERADAKGKAVIRRGPGAGVQLGARRKPGRPRRAMMVAQSSPEPELNSEQEEMLQRRMSGPSLSTPQKSRLAQLVAEEEILEDPEEADEDAQSAIHRQLESDSLDEVVFDGDVNMGVLEDLDLLRLSSAVPGISGGESSRASSAKPASSNPPSSLARTAADMATHDGSGSTFQRPPAKDRSNQSNSASASRSSQVPVRPLNISTTPVPLPSYLKAMKQRPSMPNSLAKTVVSSSSPTLPGGYGQALASTPTISQPCPTKGEGSSLSVDRSLSHENGFTPIGGTFPRPPKRPAEEFPPFAGVPARAKLKKGKKKKQVELPHAQPGISAETEASGDQELDLVQGKQDYVVKRLEGDYILDGVHWFKVRWEGEWPESQNPTWEPKENIAGKLVKEYLKRKARREANQLVSKNSNNKKSKSRRTSSLADWAKGYSSVAEAFEGHAGLNATNDAMLGMGHGEDGALDADDDGHDELLVVDAESEVAVRERKRTMDAQIAAQFASIARGAPRHF</sequence>
<evidence type="ECO:0000313" key="4">
    <source>
        <dbReference type="EMBL" id="KAL1868911.1"/>
    </source>
</evidence>
<gene>
    <name evidence="4" type="ORF">Daus18300_005747</name>
</gene>
<feature type="compositionally biased region" description="Low complexity" evidence="2">
    <location>
        <begin position="291"/>
        <end position="307"/>
    </location>
</feature>
<feature type="compositionally biased region" description="Basic residues" evidence="2">
    <location>
        <begin position="177"/>
        <end position="186"/>
    </location>
</feature>
<evidence type="ECO:0000256" key="1">
    <source>
        <dbReference type="ARBA" id="ARBA00011353"/>
    </source>
</evidence>